<name>C0EF67_9FIRM</name>
<accession>C0EF67</accession>
<sequence>MSHLATCESDESTADANFPAFVGKNWGGDTPYSPKRQFCFTLESTFQSMESGFFLLTNALLSVILYI</sequence>
<organism evidence="1 2">
    <name type="scientific">[Clostridium] methylpentosum DSM 5476</name>
    <dbReference type="NCBI Taxonomy" id="537013"/>
    <lineage>
        <taxon>Bacteria</taxon>
        <taxon>Bacillati</taxon>
        <taxon>Bacillota</taxon>
        <taxon>Clostridia</taxon>
        <taxon>Eubacteriales</taxon>
        <taxon>Oscillospiraceae</taxon>
        <taxon>Oscillospiraceae incertae sedis</taxon>
    </lineage>
</organism>
<protein>
    <submittedName>
        <fullName evidence="1">Uncharacterized protein</fullName>
    </submittedName>
</protein>
<dbReference type="HOGENOM" id="CLU_2804891_0_0_9"/>
<comment type="caution">
    <text evidence="1">The sequence shown here is derived from an EMBL/GenBank/DDBJ whole genome shotgun (WGS) entry which is preliminary data.</text>
</comment>
<reference evidence="1 2" key="2">
    <citation type="submission" date="2009-02" db="EMBL/GenBank/DDBJ databases">
        <title>Draft genome sequence of Clostridium methylpentosum (DSM 5476).</title>
        <authorList>
            <person name="Sudarsanam P."/>
            <person name="Ley R."/>
            <person name="Guruge J."/>
            <person name="Turnbaugh P.J."/>
            <person name="Mahowald M."/>
            <person name="Liep D."/>
            <person name="Gordon J."/>
        </authorList>
    </citation>
    <scope>NUCLEOTIDE SEQUENCE [LARGE SCALE GENOMIC DNA]</scope>
    <source>
        <strain evidence="1 2">DSM 5476</strain>
    </source>
</reference>
<reference evidence="1 2" key="1">
    <citation type="submission" date="2009-01" db="EMBL/GenBank/DDBJ databases">
        <authorList>
            <person name="Fulton L."/>
            <person name="Clifton S."/>
            <person name="Fulton B."/>
            <person name="Xu J."/>
            <person name="Minx P."/>
            <person name="Pepin K.H."/>
            <person name="Johnson M."/>
            <person name="Bhonagiri V."/>
            <person name="Nash W.E."/>
            <person name="Mardis E.R."/>
            <person name="Wilson R.K."/>
        </authorList>
    </citation>
    <scope>NUCLEOTIDE SEQUENCE [LARGE SCALE GENOMIC DNA]</scope>
    <source>
        <strain evidence="1 2">DSM 5476</strain>
    </source>
</reference>
<dbReference type="EMBL" id="ACEC01000084">
    <property type="protein sequence ID" value="EEG29870.1"/>
    <property type="molecule type" value="Genomic_DNA"/>
</dbReference>
<dbReference type="STRING" id="537013.CLOSTMETH_02508"/>
<evidence type="ECO:0000313" key="1">
    <source>
        <dbReference type="EMBL" id="EEG29870.1"/>
    </source>
</evidence>
<dbReference type="AlphaFoldDB" id="C0EF67"/>
<evidence type="ECO:0000313" key="2">
    <source>
        <dbReference type="Proteomes" id="UP000003340"/>
    </source>
</evidence>
<gene>
    <name evidence="1" type="ORF">CLOSTMETH_02508</name>
</gene>
<keyword evidence="2" id="KW-1185">Reference proteome</keyword>
<dbReference type="Proteomes" id="UP000003340">
    <property type="component" value="Unassembled WGS sequence"/>
</dbReference>
<proteinExistence type="predicted"/>